<dbReference type="Gene3D" id="3.30.300.30">
    <property type="match status" value="1"/>
</dbReference>
<dbReference type="GO" id="GO:0031177">
    <property type="term" value="F:phosphopantetheine binding"/>
    <property type="evidence" value="ECO:0007669"/>
    <property type="project" value="TreeGrafter"/>
</dbReference>
<dbReference type="PANTHER" id="PTHR45527:SF1">
    <property type="entry name" value="FATTY ACID SYNTHASE"/>
    <property type="match status" value="1"/>
</dbReference>
<gene>
    <name evidence="2" type="ORF">F7R91_20590</name>
</gene>
<dbReference type="InterPro" id="IPR042099">
    <property type="entry name" value="ANL_N_sf"/>
</dbReference>
<dbReference type="SUPFAM" id="SSF56801">
    <property type="entry name" value="Acetyl-CoA synthetase-like"/>
    <property type="match status" value="1"/>
</dbReference>
<dbReference type="PANTHER" id="PTHR45527">
    <property type="entry name" value="NONRIBOSOMAL PEPTIDE SYNTHETASE"/>
    <property type="match status" value="1"/>
</dbReference>
<name>A0A6H9V001_9ACTN</name>
<dbReference type="InterPro" id="IPR000873">
    <property type="entry name" value="AMP-dep_synth/lig_dom"/>
</dbReference>
<accession>A0A6H9V001</accession>
<dbReference type="PROSITE" id="PS00455">
    <property type="entry name" value="AMP_BINDING"/>
    <property type="match status" value="1"/>
</dbReference>
<protein>
    <submittedName>
        <fullName evidence="2">AMP-binding protein</fullName>
    </submittedName>
</protein>
<reference evidence="2 3" key="1">
    <citation type="submission" date="2019-09" db="EMBL/GenBank/DDBJ databases">
        <title>Screening of Novel Bioactive Compounds from Soil-Associated.</title>
        <authorList>
            <person name="Zhao S."/>
        </authorList>
    </citation>
    <scope>NUCLEOTIDE SEQUENCE [LARGE SCALE GENOMIC DNA]</scope>
    <source>
        <strain evidence="2 3">HIT-DPA4</strain>
    </source>
</reference>
<dbReference type="RefSeq" id="WP_150950537.1">
    <property type="nucleotide sequence ID" value="NZ_VZRB01000013.1"/>
</dbReference>
<dbReference type="Pfam" id="PF00501">
    <property type="entry name" value="AMP-binding"/>
    <property type="match status" value="1"/>
</dbReference>
<dbReference type="Gene3D" id="3.40.50.12780">
    <property type="entry name" value="N-terminal domain of ligase-like"/>
    <property type="match status" value="1"/>
</dbReference>
<keyword evidence="3" id="KW-1185">Reference proteome</keyword>
<organism evidence="2 3">
    <name type="scientific">Streptomyces luteolifulvus</name>
    <dbReference type="NCBI Taxonomy" id="2615112"/>
    <lineage>
        <taxon>Bacteria</taxon>
        <taxon>Bacillati</taxon>
        <taxon>Actinomycetota</taxon>
        <taxon>Actinomycetes</taxon>
        <taxon>Kitasatosporales</taxon>
        <taxon>Streptomycetaceae</taxon>
        <taxon>Streptomyces</taxon>
    </lineage>
</organism>
<evidence type="ECO:0000313" key="3">
    <source>
        <dbReference type="Proteomes" id="UP000442707"/>
    </source>
</evidence>
<evidence type="ECO:0000259" key="1">
    <source>
        <dbReference type="Pfam" id="PF00501"/>
    </source>
</evidence>
<dbReference type="Proteomes" id="UP000442707">
    <property type="component" value="Unassembled WGS sequence"/>
</dbReference>
<comment type="caution">
    <text evidence="2">The sequence shown here is derived from an EMBL/GenBank/DDBJ whole genome shotgun (WGS) entry which is preliminary data.</text>
</comment>
<sequence length="518" mass="55727">MSDLVDSALTARFLRGLAAAPANTAVRVGARSVRYPELHELALSWAGALHAAPDGPPRAVGVLTDRSLEGYAGVLAALYAGAAVVPLHSGFPLERTRRMLKTARVDAVVADGPGLATLRELAQAGLRLPVLAPGADDDGTLPRIPVTGRPLDAPARVRDTDTAYVLFTSGSTGRPKGVPLTHGMTRHYFTLADRSYDFTAEDAFSQTFDLNFDCAMFDMFCAWGAGASLHPVPAQAYRDLPGFFAERALTVWFSAPSAITLARRTGALAPDAMPALRWSLFAGEALRAADVVAWQAAAPGSTVANIYGPTELTLTVTGHRWSPETSPDLCVNGLVPIGSLHEGHDHLLLTPDGQLSGHEGELCVTGPQMTPGYLDSEDNEGRFLHHDGRTWYRTGDRVRTLDNGELIYLGRWDSQVQVNGWRVELAEIEYALAACPGVRDAVAVTRAANGTVEIVVFYTGESMPAPRLAKQLAELLPKGMLPRRYTHLTEFPLNSNRKIDRRRLAEEAAGEAGPTRPN</sequence>
<dbReference type="AlphaFoldDB" id="A0A6H9V001"/>
<dbReference type="GO" id="GO:0043041">
    <property type="term" value="P:amino acid activation for nonribosomal peptide biosynthetic process"/>
    <property type="evidence" value="ECO:0007669"/>
    <property type="project" value="TreeGrafter"/>
</dbReference>
<dbReference type="InterPro" id="IPR020845">
    <property type="entry name" value="AMP-binding_CS"/>
</dbReference>
<dbReference type="GO" id="GO:0005737">
    <property type="term" value="C:cytoplasm"/>
    <property type="evidence" value="ECO:0007669"/>
    <property type="project" value="TreeGrafter"/>
</dbReference>
<feature type="domain" description="AMP-dependent synthetase/ligase" evidence="1">
    <location>
        <begin position="19"/>
        <end position="374"/>
    </location>
</feature>
<dbReference type="GO" id="GO:0044550">
    <property type="term" value="P:secondary metabolite biosynthetic process"/>
    <property type="evidence" value="ECO:0007669"/>
    <property type="project" value="TreeGrafter"/>
</dbReference>
<proteinExistence type="predicted"/>
<evidence type="ECO:0000313" key="2">
    <source>
        <dbReference type="EMBL" id="KAB1145064.1"/>
    </source>
</evidence>
<dbReference type="EMBL" id="VZRB01000013">
    <property type="protein sequence ID" value="KAB1145064.1"/>
    <property type="molecule type" value="Genomic_DNA"/>
</dbReference>
<dbReference type="InterPro" id="IPR045851">
    <property type="entry name" value="AMP-bd_C_sf"/>
</dbReference>